<dbReference type="WBParaSite" id="GPUH_0000009901-mRNA-1">
    <property type="protein sequence ID" value="GPUH_0000009901-mRNA-1"/>
    <property type="gene ID" value="GPUH_0000009901"/>
</dbReference>
<accession>A0A183CUF9</accession>
<gene>
    <name evidence="1" type="ORF">GPUH_LOCUS100</name>
</gene>
<name>A0A183CUF9_9BILA</name>
<sequence>MGDIEVGIHPKALHPAGCAKQNFLVQPEVIHKQHPFCYSLNLRLDSLNKPIIILLLLHRFDTSLFAWNIELAPQVVTTHAFVHCCSARRTPGKMNRYVTECIATRLEEWLHDTTWFVAGPKSSVTTITEQFSNHSTNALAFVHCREWNSFLKV</sequence>
<evidence type="ECO:0000313" key="3">
    <source>
        <dbReference type="WBParaSite" id="GPUH_0000009901-mRNA-1"/>
    </source>
</evidence>
<organism evidence="3">
    <name type="scientific">Gongylonema pulchrum</name>
    <dbReference type="NCBI Taxonomy" id="637853"/>
    <lineage>
        <taxon>Eukaryota</taxon>
        <taxon>Metazoa</taxon>
        <taxon>Ecdysozoa</taxon>
        <taxon>Nematoda</taxon>
        <taxon>Chromadorea</taxon>
        <taxon>Rhabditida</taxon>
        <taxon>Spirurina</taxon>
        <taxon>Spiruromorpha</taxon>
        <taxon>Spiruroidea</taxon>
        <taxon>Gongylonematidae</taxon>
        <taxon>Gongylonema</taxon>
    </lineage>
</organism>
<evidence type="ECO:0000313" key="2">
    <source>
        <dbReference type="Proteomes" id="UP000271098"/>
    </source>
</evidence>
<keyword evidence="2" id="KW-1185">Reference proteome</keyword>
<protein>
    <submittedName>
        <fullName evidence="1 3">Uncharacterized protein</fullName>
    </submittedName>
</protein>
<reference evidence="3" key="1">
    <citation type="submission" date="2016-06" db="UniProtKB">
        <authorList>
            <consortium name="WormBaseParasite"/>
        </authorList>
    </citation>
    <scope>IDENTIFICATION</scope>
</reference>
<dbReference type="EMBL" id="UYRT01000063">
    <property type="protein sequence ID" value="VDK27310.1"/>
    <property type="molecule type" value="Genomic_DNA"/>
</dbReference>
<dbReference type="AlphaFoldDB" id="A0A183CUF9"/>
<evidence type="ECO:0000313" key="1">
    <source>
        <dbReference type="EMBL" id="VDK27310.1"/>
    </source>
</evidence>
<dbReference type="Proteomes" id="UP000271098">
    <property type="component" value="Unassembled WGS sequence"/>
</dbReference>
<reference evidence="1 2" key="2">
    <citation type="submission" date="2018-11" db="EMBL/GenBank/DDBJ databases">
        <authorList>
            <consortium name="Pathogen Informatics"/>
        </authorList>
    </citation>
    <scope>NUCLEOTIDE SEQUENCE [LARGE SCALE GENOMIC DNA]</scope>
</reference>
<proteinExistence type="predicted"/>